<dbReference type="Proteomes" id="UP000887576">
    <property type="component" value="Unplaced"/>
</dbReference>
<evidence type="ECO:0000313" key="1">
    <source>
        <dbReference type="Proteomes" id="UP000887576"/>
    </source>
</evidence>
<reference evidence="2" key="1">
    <citation type="submission" date="2022-11" db="UniProtKB">
        <authorList>
            <consortium name="WormBaseParasite"/>
        </authorList>
    </citation>
    <scope>IDENTIFICATION</scope>
</reference>
<evidence type="ECO:0000313" key="2">
    <source>
        <dbReference type="WBParaSite" id="JU765_v2.g6566.t1"/>
    </source>
</evidence>
<sequence>MCSYQEILICGRRSHFDVWHCADENLLNVTKEILTEYHTTDTVSAALANFLTNYTTRDWSIFSINFTRNRAEWTPSSNDNPNLCYIARLDINILVILARVYKE</sequence>
<proteinExistence type="predicted"/>
<dbReference type="WBParaSite" id="JU765_v2.g6566.t1">
    <property type="protein sequence ID" value="JU765_v2.g6566.t1"/>
    <property type="gene ID" value="JU765_v2.g6566"/>
</dbReference>
<organism evidence="1 2">
    <name type="scientific">Panagrolaimus sp. JU765</name>
    <dbReference type="NCBI Taxonomy" id="591449"/>
    <lineage>
        <taxon>Eukaryota</taxon>
        <taxon>Metazoa</taxon>
        <taxon>Ecdysozoa</taxon>
        <taxon>Nematoda</taxon>
        <taxon>Chromadorea</taxon>
        <taxon>Rhabditida</taxon>
        <taxon>Tylenchina</taxon>
        <taxon>Panagrolaimomorpha</taxon>
        <taxon>Panagrolaimoidea</taxon>
        <taxon>Panagrolaimidae</taxon>
        <taxon>Panagrolaimus</taxon>
    </lineage>
</organism>
<accession>A0AC34RG60</accession>
<name>A0AC34RG60_9BILA</name>
<protein>
    <submittedName>
        <fullName evidence="2">Uncharacterized protein</fullName>
    </submittedName>
</protein>